<organism evidence="8 9">
    <name type="scientific">Nitzschia inconspicua</name>
    <dbReference type="NCBI Taxonomy" id="303405"/>
    <lineage>
        <taxon>Eukaryota</taxon>
        <taxon>Sar</taxon>
        <taxon>Stramenopiles</taxon>
        <taxon>Ochrophyta</taxon>
        <taxon>Bacillariophyta</taxon>
        <taxon>Bacillariophyceae</taxon>
        <taxon>Bacillariophycidae</taxon>
        <taxon>Bacillariales</taxon>
        <taxon>Bacillariaceae</taxon>
        <taxon>Nitzschia</taxon>
    </lineage>
</organism>
<evidence type="ECO:0000256" key="6">
    <source>
        <dbReference type="RuleBase" id="RU363053"/>
    </source>
</evidence>
<name>A0A9K3LYU0_9STRA</name>
<comment type="caution">
    <text evidence="8">The sequence shown here is derived from an EMBL/GenBank/DDBJ whole genome shotgun (WGS) entry which is preliminary data.</text>
</comment>
<dbReference type="AlphaFoldDB" id="A0A9K3LYU0"/>
<dbReference type="OrthoDB" id="45484at2759"/>
<feature type="chain" id="PRO_5039921758" evidence="7">
    <location>
        <begin position="33"/>
        <end position="278"/>
    </location>
</feature>
<reference evidence="8" key="2">
    <citation type="submission" date="2021-04" db="EMBL/GenBank/DDBJ databases">
        <authorList>
            <person name="Podell S."/>
        </authorList>
    </citation>
    <scope>NUCLEOTIDE SEQUENCE</scope>
    <source>
        <strain evidence="8">Hildebrandi</strain>
    </source>
</reference>
<reference evidence="8" key="1">
    <citation type="journal article" date="2021" name="Sci. Rep.">
        <title>Diploid genomic architecture of Nitzschia inconspicua, an elite biomass production diatom.</title>
        <authorList>
            <person name="Oliver A."/>
            <person name="Podell S."/>
            <person name="Pinowska A."/>
            <person name="Traller J.C."/>
            <person name="Smith S.R."/>
            <person name="McClure R."/>
            <person name="Beliaev A."/>
            <person name="Bohutskyi P."/>
            <person name="Hill E.A."/>
            <person name="Rabines A."/>
            <person name="Zheng H."/>
            <person name="Allen L.Z."/>
            <person name="Kuo A."/>
            <person name="Grigoriev I.V."/>
            <person name="Allen A.E."/>
            <person name="Hazlebeck D."/>
            <person name="Allen E.E."/>
        </authorList>
    </citation>
    <scope>NUCLEOTIDE SEQUENCE</scope>
    <source>
        <strain evidence="8">Hildebrandi</strain>
    </source>
</reference>
<keyword evidence="4" id="KW-1133">Transmembrane helix</keyword>
<dbReference type="EMBL" id="JAGRRH010000005">
    <property type="protein sequence ID" value="KAG7370290.1"/>
    <property type="molecule type" value="Genomic_DNA"/>
</dbReference>
<protein>
    <submittedName>
        <fullName evidence="8">Mpv17 / PMP22 family protein</fullName>
    </submittedName>
</protein>
<comment type="subcellular location">
    <subcellularLocation>
        <location evidence="1">Membrane</location>
        <topology evidence="1">Multi-pass membrane protein</topology>
    </subcellularLocation>
</comment>
<dbReference type="PANTHER" id="PTHR11266">
    <property type="entry name" value="PEROXISOMAL MEMBRANE PROTEIN 2, PXMP2 MPV17"/>
    <property type="match status" value="1"/>
</dbReference>
<comment type="similarity">
    <text evidence="2 6">Belongs to the peroxisomal membrane protein PXMP2/4 family.</text>
</comment>
<dbReference type="Proteomes" id="UP000693970">
    <property type="component" value="Unassembled WGS sequence"/>
</dbReference>
<keyword evidence="5" id="KW-0472">Membrane</keyword>
<evidence type="ECO:0000256" key="2">
    <source>
        <dbReference type="ARBA" id="ARBA00006824"/>
    </source>
</evidence>
<evidence type="ECO:0000313" key="8">
    <source>
        <dbReference type="EMBL" id="KAG7370290.1"/>
    </source>
</evidence>
<evidence type="ECO:0000256" key="1">
    <source>
        <dbReference type="ARBA" id="ARBA00004141"/>
    </source>
</evidence>
<evidence type="ECO:0000256" key="3">
    <source>
        <dbReference type="ARBA" id="ARBA00022692"/>
    </source>
</evidence>
<dbReference type="GO" id="GO:0005737">
    <property type="term" value="C:cytoplasm"/>
    <property type="evidence" value="ECO:0007669"/>
    <property type="project" value="TreeGrafter"/>
</dbReference>
<gene>
    <name evidence="8" type="ORF">IV203_028036</name>
</gene>
<proteinExistence type="inferred from homology"/>
<keyword evidence="3" id="KW-0812">Transmembrane</keyword>
<dbReference type="GO" id="GO:0016020">
    <property type="term" value="C:membrane"/>
    <property type="evidence" value="ECO:0007669"/>
    <property type="project" value="UniProtKB-SubCell"/>
</dbReference>
<dbReference type="Pfam" id="PF04117">
    <property type="entry name" value="Mpv17_PMP22"/>
    <property type="match status" value="1"/>
</dbReference>
<keyword evidence="7" id="KW-0732">Signal</keyword>
<accession>A0A9K3LYU0</accession>
<evidence type="ECO:0000256" key="5">
    <source>
        <dbReference type="ARBA" id="ARBA00023136"/>
    </source>
</evidence>
<evidence type="ECO:0000256" key="7">
    <source>
        <dbReference type="SAM" id="SignalP"/>
    </source>
</evidence>
<sequence length="278" mass="30852">MNIHSILTLPSIMMAMLAHLCFFSMMAPTTMAFQKSLEPSSLPTSLMWLSRQAQKLPATYSYCLTHHHLATEAFTAGCMAGLGDYLAQRRQQPAAKSGEAVKSYNVRRSLSFIFKGLGEGVMWSLWYHWADRWVATVLKQAMMVIPQLQPATPLFVVIRTFLSLLIDTLVACPIIYALWDIPLPALLSGMPLRQIPHQVASKLRPMICASAQVWIPANLLIYNIPLRYRLIVASMTDVVWQSIVSSIVTVTATTTATEPTAKIGSKEQDLESATNALL</sequence>
<dbReference type="InterPro" id="IPR007248">
    <property type="entry name" value="Mpv17_PMP22"/>
</dbReference>
<evidence type="ECO:0000256" key="4">
    <source>
        <dbReference type="ARBA" id="ARBA00022989"/>
    </source>
</evidence>
<evidence type="ECO:0000313" key="9">
    <source>
        <dbReference type="Proteomes" id="UP000693970"/>
    </source>
</evidence>
<feature type="signal peptide" evidence="7">
    <location>
        <begin position="1"/>
        <end position="32"/>
    </location>
</feature>
<keyword evidence="9" id="KW-1185">Reference proteome</keyword>
<dbReference type="PANTHER" id="PTHR11266:SF121">
    <property type="entry name" value="OS09G0315000 PROTEIN"/>
    <property type="match status" value="1"/>
</dbReference>